<evidence type="ECO:0000256" key="1">
    <source>
        <dbReference type="SAM" id="Phobius"/>
    </source>
</evidence>
<organism evidence="2">
    <name type="scientific">marine sediment metagenome</name>
    <dbReference type="NCBI Taxonomy" id="412755"/>
    <lineage>
        <taxon>unclassified sequences</taxon>
        <taxon>metagenomes</taxon>
        <taxon>ecological metagenomes</taxon>
    </lineage>
</organism>
<name>A0A0F9TV75_9ZZZZ</name>
<proteinExistence type="predicted"/>
<dbReference type="EMBL" id="LAZR01000992">
    <property type="protein sequence ID" value="KKN53031.1"/>
    <property type="molecule type" value="Genomic_DNA"/>
</dbReference>
<keyword evidence="1" id="KW-0472">Membrane</keyword>
<evidence type="ECO:0000313" key="2">
    <source>
        <dbReference type="EMBL" id="KKN53031.1"/>
    </source>
</evidence>
<accession>A0A0F9TV75</accession>
<feature type="transmembrane region" description="Helical" evidence="1">
    <location>
        <begin position="12"/>
        <end position="39"/>
    </location>
</feature>
<comment type="caution">
    <text evidence="2">The sequence shown here is derived from an EMBL/GenBank/DDBJ whole genome shotgun (WGS) entry which is preliminary data.</text>
</comment>
<keyword evidence="1" id="KW-0812">Transmembrane</keyword>
<sequence length="184" mass="22213">MRRIYKWRWSIVILLTIITITGTVITFYYPIAIFIAIGLDELVSQIYRLIFVPRLKEIEDKEKEKKSKQKKYDPIKKIIELLENYENIKNDEITEKKYTMELLELFEKLILIGFGKTEPQTFEDNNYSIHITTAKNKQFYIKDQTNKNMYYSKQYEQETIVHVLSAFIIYMKNELNRWINSSNK</sequence>
<gene>
    <name evidence="2" type="ORF">LCGC14_0606610</name>
</gene>
<dbReference type="AlphaFoldDB" id="A0A0F9TV75"/>
<reference evidence="2" key="1">
    <citation type="journal article" date="2015" name="Nature">
        <title>Complex archaea that bridge the gap between prokaryotes and eukaryotes.</title>
        <authorList>
            <person name="Spang A."/>
            <person name="Saw J.H."/>
            <person name="Jorgensen S.L."/>
            <person name="Zaremba-Niedzwiedzka K."/>
            <person name="Martijn J."/>
            <person name="Lind A.E."/>
            <person name="van Eijk R."/>
            <person name="Schleper C."/>
            <person name="Guy L."/>
            <person name="Ettema T.J."/>
        </authorList>
    </citation>
    <scope>NUCLEOTIDE SEQUENCE</scope>
</reference>
<protein>
    <submittedName>
        <fullName evidence="2">Uncharacterized protein</fullName>
    </submittedName>
</protein>
<keyword evidence="1" id="KW-1133">Transmembrane helix</keyword>